<protein>
    <recommendedName>
        <fullName evidence="5">Ubiquinone biosynthesis O-methyltransferase</fullName>
    </recommendedName>
    <alternativeName>
        <fullName evidence="5">2-polyprenyl-6-hydroxyphenol methylase</fullName>
        <ecNumber evidence="5">2.1.1.222</ecNumber>
    </alternativeName>
    <alternativeName>
        <fullName evidence="5">3-demethylubiquinone 3-O-methyltransferase</fullName>
        <ecNumber evidence="5">2.1.1.64</ecNumber>
    </alternativeName>
</protein>
<comment type="function">
    <text evidence="5">O-methyltransferase that catalyzes the 2 O-methylation steps in the ubiquinone biosynthetic pathway.</text>
</comment>
<evidence type="ECO:0000256" key="1">
    <source>
        <dbReference type="ARBA" id="ARBA00022603"/>
    </source>
</evidence>
<dbReference type="EC" id="2.1.1.64" evidence="5"/>
<dbReference type="GO" id="GO:0010420">
    <property type="term" value="F:polyprenyldihydroxybenzoate methyltransferase activity"/>
    <property type="evidence" value="ECO:0007669"/>
    <property type="project" value="InterPro"/>
</dbReference>
<sequence>MTAIAESSTPNVDPNEIRKFEEIAHRWWDMDSEFKPLHDINPLRLNYIDNRAAIRGKKVLDVGCGGGILAESMAHRGAEVTGIDMGETPLSVATLHALETGIEMDYRQIPAEELAAEMPGQFDVVTCMEMLEHVPDPESIIQACSKLVKPEGHLFFSTLNRNPKSFMLAIVGTEYLLNMLPKGTHEYGKFIRPSELEQAARKNELDLKNISGLSYNPLFQSYRITEDVDVNYMMHFVKEK</sequence>
<comment type="catalytic activity">
    <reaction evidence="5">
        <text>a 3-demethylubiquinol + S-adenosyl-L-methionine = a ubiquinol + S-adenosyl-L-homocysteine + H(+)</text>
        <dbReference type="Rhea" id="RHEA:44380"/>
        <dbReference type="Rhea" id="RHEA-COMP:9566"/>
        <dbReference type="Rhea" id="RHEA-COMP:10914"/>
        <dbReference type="ChEBI" id="CHEBI:15378"/>
        <dbReference type="ChEBI" id="CHEBI:17976"/>
        <dbReference type="ChEBI" id="CHEBI:57856"/>
        <dbReference type="ChEBI" id="CHEBI:59789"/>
        <dbReference type="ChEBI" id="CHEBI:84422"/>
        <dbReference type="EC" id="2.1.1.64"/>
    </reaction>
</comment>
<feature type="binding site" evidence="5">
    <location>
        <position position="63"/>
    </location>
    <ligand>
        <name>S-adenosyl-L-methionine</name>
        <dbReference type="ChEBI" id="CHEBI:59789"/>
    </ligand>
</feature>
<evidence type="ECO:0000256" key="2">
    <source>
        <dbReference type="ARBA" id="ARBA00022679"/>
    </source>
</evidence>
<dbReference type="SUPFAM" id="SSF53335">
    <property type="entry name" value="S-adenosyl-L-methionine-dependent methyltransferases"/>
    <property type="match status" value="1"/>
</dbReference>
<dbReference type="GO" id="GO:0102208">
    <property type="term" value="F:2-polyprenyl-6-hydroxyphenol methylase activity"/>
    <property type="evidence" value="ECO:0007669"/>
    <property type="project" value="UniProtKB-EC"/>
</dbReference>
<evidence type="ECO:0000256" key="4">
    <source>
        <dbReference type="ARBA" id="ARBA00022691"/>
    </source>
</evidence>
<dbReference type="GO" id="GO:0061542">
    <property type="term" value="F:3-demethylubiquinol 3-O-methyltransferase activity"/>
    <property type="evidence" value="ECO:0007669"/>
    <property type="project" value="UniProtKB-UniRule"/>
</dbReference>
<evidence type="ECO:0000313" key="6">
    <source>
        <dbReference type="EMBL" id="CAA6824585.1"/>
    </source>
</evidence>
<evidence type="ECO:0000256" key="5">
    <source>
        <dbReference type="HAMAP-Rule" id="MF_00472"/>
    </source>
</evidence>
<keyword evidence="6" id="KW-0830">Ubiquinone</keyword>
<proteinExistence type="inferred from homology"/>
<dbReference type="Gene3D" id="3.40.50.150">
    <property type="entry name" value="Vaccinia Virus protein VP39"/>
    <property type="match status" value="1"/>
</dbReference>
<dbReference type="EMBL" id="CACVAT010000393">
    <property type="protein sequence ID" value="CAA6824585.1"/>
    <property type="molecule type" value="Genomic_DNA"/>
</dbReference>
<feature type="binding site" evidence="5">
    <location>
        <position position="84"/>
    </location>
    <ligand>
        <name>S-adenosyl-L-methionine</name>
        <dbReference type="ChEBI" id="CHEBI:59789"/>
    </ligand>
</feature>
<dbReference type="Pfam" id="PF13489">
    <property type="entry name" value="Methyltransf_23"/>
    <property type="match status" value="1"/>
</dbReference>
<comment type="catalytic activity">
    <reaction evidence="5">
        <text>a 3-(all-trans-polyprenyl)benzene-1,2-diol + S-adenosyl-L-methionine = a 2-methoxy-6-(all-trans-polyprenyl)phenol + S-adenosyl-L-homocysteine + H(+)</text>
        <dbReference type="Rhea" id="RHEA:31411"/>
        <dbReference type="Rhea" id="RHEA-COMP:9550"/>
        <dbReference type="Rhea" id="RHEA-COMP:9551"/>
        <dbReference type="ChEBI" id="CHEBI:15378"/>
        <dbReference type="ChEBI" id="CHEBI:57856"/>
        <dbReference type="ChEBI" id="CHEBI:59789"/>
        <dbReference type="ChEBI" id="CHEBI:62729"/>
        <dbReference type="ChEBI" id="CHEBI:62731"/>
        <dbReference type="EC" id="2.1.1.222"/>
    </reaction>
</comment>
<dbReference type="CDD" id="cd02440">
    <property type="entry name" value="AdoMet_MTases"/>
    <property type="match status" value="1"/>
</dbReference>
<dbReference type="EC" id="2.1.1.222" evidence="5"/>
<dbReference type="GO" id="GO:0032259">
    <property type="term" value="P:methylation"/>
    <property type="evidence" value="ECO:0007669"/>
    <property type="project" value="UniProtKB-KW"/>
</dbReference>
<organism evidence="6">
    <name type="scientific">uncultured Thiotrichaceae bacterium</name>
    <dbReference type="NCBI Taxonomy" id="298394"/>
    <lineage>
        <taxon>Bacteria</taxon>
        <taxon>Pseudomonadati</taxon>
        <taxon>Pseudomonadota</taxon>
        <taxon>Gammaproteobacteria</taxon>
        <taxon>Thiotrichales</taxon>
        <taxon>Thiotrichaceae</taxon>
        <taxon>environmental samples</taxon>
    </lineage>
</organism>
<name>A0A6S6TYP6_9GAMM</name>
<keyword evidence="2 5" id="KW-0808">Transferase</keyword>
<accession>A0A6S6TYP6</accession>
<dbReference type="HAMAP" id="MF_00472">
    <property type="entry name" value="UbiG"/>
    <property type="match status" value="1"/>
</dbReference>
<dbReference type="InterPro" id="IPR029063">
    <property type="entry name" value="SAM-dependent_MTases_sf"/>
</dbReference>
<evidence type="ECO:0000256" key="3">
    <source>
        <dbReference type="ARBA" id="ARBA00022688"/>
    </source>
</evidence>
<dbReference type="NCBIfam" id="TIGR01983">
    <property type="entry name" value="UbiG"/>
    <property type="match status" value="1"/>
</dbReference>
<comment type="similarity">
    <text evidence="5">Belongs to the methyltransferase superfamily. UbiG/COQ3 family.</text>
</comment>
<feature type="binding site" evidence="5">
    <location>
        <position position="44"/>
    </location>
    <ligand>
        <name>S-adenosyl-L-methionine</name>
        <dbReference type="ChEBI" id="CHEBI:59789"/>
    </ligand>
</feature>
<dbReference type="PANTHER" id="PTHR43464">
    <property type="entry name" value="METHYLTRANSFERASE"/>
    <property type="match status" value="1"/>
</dbReference>
<keyword evidence="1 5" id="KW-0489">Methyltransferase</keyword>
<dbReference type="UniPathway" id="UPA00232"/>
<comment type="pathway">
    <text evidence="5">Cofactor biosynthesis; ubiquinone biosynthesis.</text>
</comment>
<dbReference type="PANTHER" id="PTHR43464:SF19">
    <property type="entry name" value="UBIQUINONE BIOSYNTHESIS O-METHYLTRANSFERASE, MITOCHONDRIAL"/>
    <property type="match status" value="1"/>
</dbReference>
<feature type="binding site" evidence="5">
    <location>
        <position position="128"/>
    </location>
    <ligand>
        <name>S-adenosyl-L-methionine</name>
        <dbReference type="ChEBI" id="CHEBI:59789"/>
    </ligand>
</feature>
<dbReference type="AlphaFoldDB" id="A0A6S6TYP6"/>
<gene>
    <name evidence="5" type="primary">ubiG</name>
    <name evidence="6" type="ORF">HELGO_WM17381</name>
</gene>
<dbReference type="InterPro" id="IPR010233">
    <property type="entry name" value="UbiG_MeTrfase"/>
</dbReference>
<keyword evidence="4 5" id="KW-0949">S-adenosyl-L-methionine</keyword>
<dbReference type="FunFam" id="3.40.50.150:FF:000028">
    <property type="entry name" value="Ubiquinone biosynthesis O-methyltransferase"/>
    <property type="match status" value="1"/>
</dbReference>
<reference evidence="6" key="1">
    <citation type="submission" date="2020-01" db="EMBL/GenBank/DDBJ databases">
        <authorList>
            <person name="Meier V. D."/>
            <person name="Meier V D."/>
        </authorList>
    </citation>
    <scope>NUCLEOTIDE SEQUENCE</scope>
    <source>
        <strain evidence="6">HLG_WM_MAG_09</strain>
    </source>
</reference>
<keyword evidence="3 5" id="KW-0831">Ubiquinone biosynthesis</keyword>